<dbReference type="Gene3D" id="3.10.450.620">
    <property type="entry name" value="JHP933, nucleotidyltransferase-like core domain"/>
    <property type="match status" value="1"/>
</dbReference>
<dbReference type="Proteomes" id="UP000772812">
    <property type="component" value="Unassembled WGS sequence"/>
</dbReference>
<dbReference type="InterPro" id="IPR014942">
    <property type="entry name" value="AbiEii"/>
</dbReference>
<organism evidence="1 2">
    <name type="scientific">Persephonella atlantica</name>
    <dbReference type="NCBI Taxonomy" id="2699429"/>
    <lineage>
        <taxon>Bacteria</taxon>
        <taxon>Pseudomonadati</taxon>
        <taxon>Aquificota</taxon>
        <taxon>Aquificia</taxon>
        <taxon>Aquificales</taxon>
        <taxon>Hydrogenothermaceae</taxon>
        <taxon>Persephonella</taxon>
    </lineage>
</organism>
<proteinExistence type="predicted"/>
<keyword evidence="1" id="KW-0808">Transferase</keyword>
<sequence>MFNVSVKVLELVNSDDEKKIRFEAMKTILQDIAKANKPLVFKGGSALMFFYQLDRFSEDLDFDAVKKTDIFNLLSKRYPVSLAKDTDTTKRYKVDIGLSKPLKVEVSFRKRSLDDFQNFSGINVYTVNSIFKQKLNAMENRTIARDLYDVAFILDNYFSRLDDSFKEKAKSLLKDFDKLLEKYLTAFVDDELIGESGFDKTEGRLKDVKQKIFLKDNSVKLNLLFGKGKNKGLRR</sequence>
<evidence type="ECO:0000313" key="1">
    <source>
        <dbReference type="EMBL" id="MBK3333400.1"/>
    </source>
</evidence>
<dbReference type="Gene3D" id="1.20.58.1790">
    <property type="entry name" value="JHP933, helical tail domain"/>
    <property type="match status" value="1"/>
</dbReference>
<dbReference type="RefSeq" id="WP_200675015.1">
    <property type="nucleotide sequence ID" value="NZ_JAACYA010000002.1"/>
</dbReference>
<name>A0ABS1GKF5_9AQUI</name>
<keyword evidence="2" id="KW-1185">Reference proteome</keyword>
<dbReference type="Pfam" id="PF08843">
    <property type="entry name" value="AbiEii"/>
    <property type="match status" value="1"/>
</dbReference>
<reference evidence="1 2" key="1">
    <citation type="journal article" date="2021" name="Syst. Appl. Microbiol.">
        <title>Persephonella atlantica sp. nov.: How to adapt to physico-chemical gradients in high temperature hydrothermal habitats.</title>
        <authorList>
            <person name="Francois D.X."/>
            <person name="Godfroy A."/>
            <person name="Mathien C."/>
            <person name="Aube J."/>
            <person name="Cathalot C."/>
            <person name="Lesongeur F."/>
            <person name="L'Haridon S."/>
            <person name="Philippon X."/>
            <person name="Roussel E.G."/>
        </authorList>
    </citation>
    <scope>NUCLEOTIDE SEQUENCE [LARGE SCALE GENOMIC DNA]</scope>
    <source>
        <strain evidence="1 2">MO1340</strain>
    </source>
</reference>
<gene>
    <name evidence="1" type="ORF">GWK41_10020</name>
</gene>
<accession>A0ABS1GKF5</accession>
<protein>
    <submittedName>
        <fullName evidence="1">Nucleotidyl transferase AbiEii/AbiGii toxin family protein</fullName>
    </submittedName>
</protein>
<comment type="caution">
    <text evidence="1">The sequence shown here is derived from an EMBL/GenBank/DDBJ whole genome shotgun (WGS) entry which is preliminary data.</text>
</comment>
<evidence type="ECO:0000313" key="2">
    <source>
        <dbReference type="Proteomes" id="UP000772812"/>
    </source>
</evidence>
<dbReference type="GO" id="GO:0016740">
    <property type="term" value="F:transferase activity"/>
    <property type="evidence" value="ECO:0007669"/>
    <property type="project" value="UniProtKB-KW"/>
</dbReference>
<dbReference type="EMBL" id="JAACYA010000002">
    <property type="protein sequence ID" value="MBK3333400.1"/>
    <property type="molecule type" value="Genomic_DNA"/>
</dbReference>